<dbReference type="Pfam" id="PF06985">
    <property type="entry name" value="HET"/>
    <property type="match status" value="1"/>
</dbReference>
<dbReference type="EMBL" id="JAELUQ010000002">
    <property type="protein sequence ID" value="KAG7420292.1"/>
    <property type="molecule type" value="Genomic_DNA"/>
</dbReference>
<evidence type="ECO:0000259" key="1">
    <source>
        <dbReference type="Pfam" id="PF06985"/>
    </source>
</evidence>
<evidence type="ECO:0000313" key="2">
    <source>
        <dbReference type="EMBL" id="KAG7420292.1"/>
    </source>
</evidence>
<protein>
    <recommendedName>
        <fullName evidence="1">Heterokaryon incompatibility domain-containing protein</fullName>
    </recommendedName>
</protein>
<name>A0A8J5UFR4_FUSOX</name>
<feature type="domain" description="Heterokaryon incompatibility" evidence="1">
    <location>
        <begin position="72"/>
        <end position="231"/>
    </location>
</feature>
<reference evidence="2" key="1">
    <citation type="submission" date="2021-04" db="EMBL/GenBank/DDBJ databases">
        <title>First draft genome resource for Brassicaceae pathogens Fusarium oxysporum f. sp. raphani and Fusarium oxysporum f. sp. rapae.</title>
        <authorList>
            <person name="Asai S."/>
        </authorList>
    </citation>
    <scope>NUCLEOTIDE SEQUENCE</scope>
    <source>
        <strain evidence="2">Tf1208</strain>
    </source>
</reference>
<dbReference type="InterPro" id="IPR052895">
    <property type="entry name" value="HetReg/Transcr_Mod"/>
</dbReference>
<gene>
    <name evidence="2" type="ORF">Forpe1208_v001981</name>
</gene>
<proteinExistence type="predicted"/>
<accession>A0A8J5UFR4</accession>
<evidence type="ECO:0000313" key="3">
    <source>
        <dbReference type="Proteomes" id="UP000694050"/>
    </source>
</evidence>
<sequence length="668" mass="78274">MHDDSNSSLRNIVKNHGKSVTSLLLEIRGNQLRQRKCLKFIRKLECLRIDENSSEEPRLIRDKINAFQKQDYVALSYTWDNSDQENPENGKYQVQDRDNLQFSPSPVRDCVFDRMFSFMRAKGLCMLWIDRYCVEQRTCNRKGVCRHKRCNEKKRAIETMDLVYSLSKHPVALLGKPIEWEYEVDLLFKILGRELVKELKHTSHDEILQALSLLSRITKDHWWTRAWTFQEDYRGRPEMTLLIRHPQFLEAKKQAYGRFSNVQNELCINSAEFCKVCTELCLEVQKTPQQDDVSHHTKDILGVAGNYIRLLDKSMPMTPKVIADIERRGLGDAWDKLAIIANCCQYAIRMNHMQMTKSKSLSVSILAMCLLNGEILRNETRENPVSMLDKTLSQFLEEQAFKGFCAPESERSLTFNKGCRFVDVKFTRKGIKTKGHLWKLGRIIDPVRFRLPLPEAKNKSCPVTQDEQRHLTHLAAELRRLHEATLAMHIERFLNYDSTRQEDNLKNKTFSRRYMRLMAEELVTAIKKGKLLRLGRMWNFKKKTNPCSAIFIWDADGTEETNIQGNSYQSNINNKRGRKPEWKFAFTASRPLERGLQQHGTNDLDHHVSLEVKWPSSRDHSPNELPQLLIKRWIVGLCFFYDFPRTDVIFPWPSSFNTIFHRLILLCI</sequence>
<dbReference type="PANTHER" id="PTHR24148:SF73">
    <property type="entry name" value="HET DOMAIN PROTEIN (AFU_ORTHOLOGUE AFUA_8G01020)"/>
    <property type="match status" value="1"/>
</dbReference>
<dbReference type="PANTHER" id="PTHR24148">
    <property type="entry name" value="ANKYRIN REPEAT DOMAIN-CONTAINING PROTEIN 39 HOMOLOG-RELATED"/>
    <property type="match status" value="1"/>
</dbReference>
<dbReference type="AlphaFoldDB" id="A0A8J5UFR4"/>
<comment type="caution">
    <text evidence="2">The sequence shown here is derived from an EMBL/GenBank/DDBJ whole genome shotgun (WGS) entry which is preliminary data.</text>
</comment>
<organism evidence="2 3">
    <name type="scientific">Fusarium oxysporum f. sp. rapae</name>
    <dbReference type="NCBI Taxonomy" id="485398"/>
    <lineage>
        <taxon>Eukaryota</taxon>
        <taxon>Fungi</taxon>
        <taxon>Dikarya</taxon>
        <taxon>Ascomycota</taxon>
        <taxon>Pezizomycotina</taxon>
        <taxon>Sordariomycetes</taxon>
        <taxon>Hypocreomycetidae</taxon>
        <taxon>Hypocreales</taxon>
        <taxon>Nectriaceae</taxon>
        <taxon>Fusarium</taxon>
        <taxon>Fusarium oxysporum species complex</taxon>
    </lineage>
</organism>
<dbReference type="InterPro" id="IPR010730">
    <property type="entry name" value="HET"/>
</dbReference>
<dbReference type="Proteomes" id="UP000694050">
    <property type="component" value="Unassembled WGS sequence"/>
</dbReference>